<dbReference type="GeneID" id="22576084"/>
<evidence type="ECO:0000313" key="2">
    <source>
        <dbReference type="EMBL" id="AIN99293.1"/>
    </source>
</evidence>
<feature type="region of interest" description="Disordered" evidence="1">
    <location>
        <begin position="370"/>
        <end position="390"/>
    </location>
</feature>
<organism evidence="2 3">
    <name type="scientific">Leishmania panamensis</name>
    <dbReference type="NCBI Taxonomy" id="5679"/>
    <lineage>
        <taxon>Eukaryota</taxon>
        <taxon>Discoba</taxon>
        <taxon>Euglenozoa</taxon>
        <taxon>Kinetoplastea</taxon>
        <taxon>Metakinetoplastina</taxon>
        <taxon>Trypanosomatida</taxon>
        <taxon>Trypanosomatidae</taxon>
        <taxon>Leishmaniinae</taxon>
        <taxon>Leishmania</taxon>
        <taxon>Leishmania guyanensis species complex</taxon>
    </lineage>
</organism>
<reference evidence="2 3" key="1">
    <citation type="journal article" date="2015" name="Sci. Rep.">
        <title>The genome of Leishmania panamensis: insights into genomics of the L. (Viannia) subgenus.</title>
        <authorList>
            <person name="Llanes A."/>
            <person name="Restrepo C.M."/>
            <person name="Vecchio G.D."/>
            <person name="Anguizola F.J."/>
            <person name="Lleonart R."/>
        </authorList>
    </citation>
    <scope>NUCLEOTIDE SEQUENCE [LARGE SCALE GENOMIC DNA]</scope>
    <source>
        <strain evidence="2 3">MHOM/PA/94/PSC-1</strain>
    </source>
</reference>
<dbReference type="OrthoDB" id="273604at2759"/>
<evidence type="ECO:0000313" key="3">
    <source>
        <dbReference type="Proteomes" id="UP000063063"/>
    </source>
</evidence>
<dbReference type="EMBL" id="CP009395">
    <property type="protein sequence ID" value="AIN99293.1"/>
    <property type="molecule type" value="Genomic_DNA"/>
</dbReference>
<dbReference type="RefSeq" id="XP_010700000.1">
    <property type="nucleotide sequence ID" value="XM_010701698.1"/>
</dbReference>
<proteinExistence type="predicted"/>
<dbReference type="AlphaFoldDB" id="A0A088RTH1"/>
<dbReference type="eggNOG" id="ENOG502SJ6Z">
    <property type="taxonomic scope" value="Eukaryota"/>
</dbReference>
<gene>
    <name evidence="2" type="ORF">LPMP_261810</name>
</gene>
<name>A0A088RTH1_LEIPA</name>
<sequence length="982" mass="103365">MDGWFEYALGLSELIYSMKLQEYEDACASLLLTAATTTAATLVAEAGEANKARRSNEKFHHHRSGVEAAVAPTAARAAHVQSPVPMGSSAGSPLVSVDGTVLNAFTPSFAAAVSISSDVPAVTPDNRAVTDPGTESSATSVLNAACLAETCGIDQSTTSLSSLSPIHVPPPTVGWDRRAPNPTSGAVGSPAEIIEALVDAMLLRKSMRTATSRSQQIDDIQAEADFVFQELEDVFALQPGDAAAAAAACTGADVVRQPSPTLSSYTTTHFQFPGNEEECDVASEKPRALPSPLPASGAGERHLLYGELTSVGVRQLQAISMASTCVMREEHRRSPDYGTGDADFPAHPSTSMASSLGSFSTPAFNSAPPVPRSVSAPSLHTRHHCHSHSHASRGAVVVAADVGCGNGRLLFEWSRLAAAACRRRHTSSPRQHVDEVGTFVGAAPASFTRNSTTSTLGSTTEATTAAATKHRSNLLAAVYAPLGIENPAAVWRGWLGVGIELVPSRMRIARKALVPHYLNLKQALPIPSAGDGVAAPVTHLEPCPPEAIADADPSASYGASTSLQLGIVSHTTVVRSSIGSPASTGISVAKLPSCRAPQPSARVLLYEGDALAPGVLSNATMCQFPNFGCHSEPLLLRRSCVEHGGSGEHGCCAGGSTIPCTTTSTNTISATAAEMNKAHFLNNTRSGVHRRRGARKPASMELASITDASDDCIARGSTVKQGYYPLCHIEGEPPLTGREDPHLVVFCCGLGFDEAQVRRLCQRLEDMLLNPSSTAPVTTPSSVGEDSMMDPQPGMKVTGFPSYRTCQHHRHMAHGGDAEAAASLANCASSSLPSPEERSEEDMKTQYGMRPLTLTPADPGIDTATGIGAGFASHRRWESLTCVLLLRPMDVLLPTFPLFRYARRVFDTLHQPISAEDTALLLSTGSRAGGSPVPFSMRATPVSECLPGSSNVCDMVESDLWSTTLETTWMSAAPAWVVRFHF</sequence>
<protein>
    <submittedName>
        <fullName evidence="2">Uncharacterized protein</fullName>
    </submittedName>
</protein>
<dbReference type="Proteomes" id="UP000063063">
    <property type="component" value="Chromosome 26"/>
</dbReference>
<dbReference type="KEGG" id="lpan:LPMP_261810"/>
<feature type="compositionally biased region" description="Basic residues" evidence="1">
    <location>
        <begin position="380"/>
        <end position="390"/>
    </location>
</feature>
<dbReference type="VEuPathDB" id="TriTrypDB:LPMP_261810"/>
<evidence type="ECO:0000256" key="1">
    <source>
        <dbReference type="SAM" id="MobiDB-lite"/>
    </source>
</evidence>
<dbReference type="VEuPathDB" id="TriTrypDB:LPAL13_260022600"/>
<keyword evidence="3" id="KW-1185">Reference proteome</keyword>
<accession>A0A088RTH1</accession>